<feature type="domain" description="Glycosyltransferase 2-like" evidence="3">
    <location>
        <begin position="10"/>
        <end position="187"/>
    </location>
</feature>
<dbReference type="Pfam" id="PF00535">
    <property type="entry name" value="Glycos_transf_2"/>
    <property type="match status" value="1"/>
</dbReference>
<keyword evidence="2 4" id="KW-0808">Transferase</keyword>
<dbReference type="Gene3D" id="3.90.550.10">
    <property type="entry name" value="Spore Coat Polysaccharide Biosynthesis Protein SpsA, Chain A"/>
    <property type="match status" value="1"/>
</dbReference>
<organism evidence="4 5">
    <name type="scientific">Ligilactobacillus hayakitensis DSM 18933 = JCM 14209</name>
    <dbReference type="NCBI Taxonomy" id="1423755"/>
    <lineage>
        <taxon>Bacteria</taxon>
        <taxon>Bacillati</taxon>
        <taxon>Bacillota</taxon>
        <taxon>Bacilli</taxon>
        <taxon>Lactobacillales</taxon>
        <taxon>Lactobacillaceae</taxon>
        <taxon>Ligilactobacillus</taxon>
    </lineage>
</organism>
<dbReference type="CDD" id="cd00761">
    <property type="entry name" value="Glyco_tranf_GTA_type"/>
    <property type="match status" value="1"/>
</dbReference>
<dbReference type="SUPFAM" id="SSF53448">
    <property type="entry name" value="Nucleotide-diphospho-sugar transferases"/>
    <property type="match status" value="1"/>
</dbReference>
<name>A0A0R1WRX2_9LACO</name>
<proteinExistence type="predicted"/>
<dbReference type="InterPro" id="IPR029044">
    <property type="entry name" value="Nucleotide-diphossugar_trans"/>
</dbReference>
<keyword evidence="5" id="KW-1185">Reference proteome</keyword>
<gene>
    <name evidence="4" type="ORF">FC40_GL000017</name>
</gene>
<dbReference type="eggNOG" id="COG1216">
    <property type="taxonomic scope" value="Bacteria"/>
</dbReference>
<evidence type="ECO:0000259" key="3">
    <source>
        <dbReference type="Pfam" id="PF00535"/>
    </source>
</evidence>
<evidence type="ECO:0000313" key="5">
    <source>
        <dbReference type="Proteomes" id="UP000051054"/>
    </source>
</evidence>
<dbReference type="GO" id="GO:0016757">
    <property type="term" value="F:glycosyltransferase activity"/>
    <property type="evidence" value="ECO:0007669"/>
    <property type="project" value="UniProtKB-KW"/>
</dbReference>
<dbReference type="Proteomes" id="UP000051054">
    <property type="component" value="Unassembled WGS sequence"/>
</dbReference>
<evidence type="ECO:0000256" key="1">
    <source>
        <dbReference type="ARBA" id="ARBA00022676"/>
    </source>
</evidence>
<comment type="caution">
    <text evidence="4">The sequence shown here is derived from an EMBL/GenBank/DDBJ whole genome shotgun (WGS) entry which is preliminary data.</text>
</comment>
<evidence type="ECO:0000313" key="4">
    <source>
        <dbReference type="EMBL" id="KRM20447.1"/>
    </source>
</evidence>
<dbReference type="PANTHER" id="PTHR22916:SF51">
    <property type="entry name" value="GLYCOSYLTRANSFERASE EPSH-RELATED"/>
    <property type="match status" value="1"/>
</dbReference>
<dbReference type="AlphaFoldDB" id="A0A0R1WRX2"/>
<dbReference type="InterPro" id="IPR001173">
    <property type="entry name" value="Glyco_trans_2-like"/>
</dbReference>
<keyword evidence="1" id="KW-0328">Glycosyltransferase</keyword>
<sequence length="348" mass="41288">MKLMNGKLVSVILPIYNIEKDYLRQCVDSILKQTYKNIEIILVDDGSTNNVYEICLEYQNKDSRVKAIKQENAGVSVARNTGLSNSNGEYICFIDPDDWLADNYIEKLYESIELTKSDIAVCNCFFVDDNQYKENNFLLGDNRVLAGNEKNELLYQLVGKKIASYTAPHILVGVPWAKIYRKSMLDKHNLEFIPKLRRMQDNVFNQYAFEYAEKISYITDNLYYYRKDMNSASNKYSENTIENFENYFDESFKYLNQFKKEKLLYTALYMKELTSFNSYFSRYFFNKEHGKTYVEVKSEINQLLNSDRYIEAMKNVDYKYLYLQEKIFVYLLIHRKYRLLKILVALKA</sequence>
<reference evidence="4 5" key="1">
    <citation type="journal article" date="2015" name="Genome Announc.">
        <title>Expanding the biotechnology potential of lactobacilli through comparative genomics of 213 strains and associated genera.</title>
        <authorList>
            <person name="Sun Z."/>
            <person name="Harris H.M."/>
            <person name="McCann A."/>
            <person name="Guo C."/>
            <person name="Argimon S."/>
            <person name="Zhang W."/>
            <person name="Yang X."/>
            <person name="Jeffery I.B."/>
            <person name="Cooney J.C."/>
            <person name="Kagawa T.F."/>
            <person name="Liu W."/>
            <person name="Song Y."/>
            <person name="Salvetti E."/>
            <person name="Wrobel A."/>
            <person name="Rasinkangas P."/>
            <person name="Parkhill J."/>
            <person name="Rea M.C."/>
            <person name="O'Sullivan O."/>
            <person name="Ritari J."/>
            <person name="Douillard F.P."/>
            <person name="Paul Ross R."/>
            <person name="Yang R."/>
            <person name="Briner A.E."/>
            <person name="Felis G.E."/>
            <person name="de Vos W.M."/>
            <person name="Barrangou R."/>
            <person name="Klaenhammer T.R."/>
            <person name="Caufield P.W."/>
            <person name="Cui Y."/>
            <person name="Zhang H."/>
            <person name="O'Toole P.W."/>
        </authorList>
    </citation>
    <scope>NUCLEOTIDE SEQUENCE [LARGE SCALE GENOMIC DNA]</scope>
    <source>
        <strain evidence="4 5">DSM 18933</strain>
    </source>
</reference>
<protein>
    <submittedName>
        <fullName evidence="4">Glycosyltransferase</fullName>
    </submittedName>
</protein>
<dbReference type="STRING" id="1423755.FC40_GL000017"/>
<dbReference type="PANTHER" id="PTHR22916">
    <property type="entry name" value="GLYCOSYLTRANSFERASE"/>
    <property type="match status" value="1"/>
</dbReference>
<accession>A0A0R1WRX2</accession>
<dbReference type="EMBL" id="AZGD01000001">
    <property type="protein sequence ID" value="KRM20447.1"/>
    <property type="molecule type" value="Genomic_DNA"/>
</dbReference>
<dbReference type="PATRIC" id="fig|1423755.3.peg.17"/>
<evidence type="ECO:0000256" key="2">
    <source>
        <dbReference type="ARBA" id="ARBA00022679"/>
    </source>
</evidence>